<dbReference type="PANTHER" id="PTHR12358:SF106">
    <property type="entry name" value="LIPID KINASE YEGS"/>
    <property type="match status" value="1"/>
</dbReference>
<reference evidence="6" key="1">
    <citation type="submission" date="2020-05" db="EMBL/GenBank/DDBJ databases">
        <authorList>
            <person name="Chiriac C."/>
            <person name="Salcher M."/>
            <person name="Ghai R."/>
            <person name="Kavagutti S V."/>
        </authorList>
    </citation>
    <scope>NUCLEOTIDE SEQUENCE</scope>
</reference>
<proteinExistence type="predicted"/>
<dbReference type="Pfam" id="PF00781">
    <property type="entry name" value="DAGK_cat"/>
    <property type="match status" value="1"/>
</dbReference>
<dbReference type="InterPro" id="IPR016064">
    <property type="entry name" value="NAD/diacylglycerol_kinase_sf"/>
</dbReference>
<dbReference type="GO" id="GO:0005886">
    <property type="term" value="C:plasma membrane"/>
    <property type="evidence" value="ECO:0007669"/>
    <property type="project" value="TreeGrafter"/>
</dbReference>
<keyword evidence="1" id="KW-0808">Transferase</keyword>
<dbReference type="Gene3D" id="2.60.200.40">
    <property type="match status" value="1"/>
</dbReference>
<dbReference type="AlphaFoldDB" id="A0A6J7JDA6"/>
<gene>
    <name evidence="6" type="ORF">UFOPK3752_01077</name>
</gene>
<dbReference type="GO" id="GO:0004143">
    <property type="term" value="F:ATP-dependent diacylglycerol kinase activity"/>
    <property type="evidence" value="ECO:0007669"/>
    <property type="project" value="TreeGrafter"/>
</dbReference>
<dbReference type="InterPro" id="IPR045540">
    <property type="entry name" value="YegS/DAGK_C"/>
</dbReference>
<dbReference type="SUPFAM" id="SSF111331">
    <property type="entry name" value="NAD kinase/diacylglycerol kinase-like"/>
    <property type="match status" value="1"/>
</dbReference>
<evidence type="ECO:0000256" key="4">
    <source>
        <dbReference type="ARBA" id="ARBA00022840"/>
    </source>
</evidence>
<dbReference type="PROSITE" id="PS50146">
    <property type="entry name" value="DAGK"/>
    <property type="match status" value="1"/>
</dbReference>
<evidence type="ECO:0000259" key="5">
    <source>
        <dbReference type="PROSITE" id="PS50146"/>
    </source>
</evidence>
<evidence type="ECO:0000256" key="1">
    <source>
        <dbReference type="ARBA" id="ARBA00022679"/>
    </source>
</evidence>
<dbReference type="SMART" id="SM00046">
    <property type="entry name" value="DAGKc"/>
    <property type="match status" value="1"/>
</dbReference>
<dbReference type="EMBL" id="CAFBND010000035">
    <property type="protein sequence ID" value="CAB4941186.1"/>
    <property type="molecule type" value="Genomic_DNA"/>
</dbReference>
<name>A0A6J7JDA6_9ZZZZ</name>
<keyword evidence="2" id="KW-0547">Nucleotide-binding</keyword>
<protein>
    <submittedName>
        <fullName evidence="6">Unannotated protein</fullName>
    </submittedName>
</protein>
<evidence type="ECO:0000256" key="3">
    <source>
        <dbReference type="ARBA" id="ARBA00022777"/>
    </source>
</evidence>
<dbReference type="GO" id="GO:0005524">
    <property type="term" value="F:ATP binding"/>
    <property type="evidence" value="ECO:0007669"/>
    <property type="project" value="UniProtKB-KW"/>
</dbReference>
<feature type="domain" description="DAGKc" evidence="5">
    <location>
        <begin position="6"/>
        <end position="141"/>
    </location>
</feature>
<sequence>MSVAVRASARVVLLVNPASGKGRSAALAALTATRLRSLGHDVVMVAGDDAADAKARLDSALRGSPTAAVVACGGDGTVNLCLQGIAGTDVALGILPVGTGNDIAAHLGIPGDPRAAGDLIADCLATGGARVVDAGRVISADGNERWFLGVLSSGFDSLVNERANTMTWPGGQARYIRAILSELRVFKPVAYSMQVDEGLASEFRIQQRGMLVAVGNATSYGGGMRVCPGALIDDGLLSVTFLGELSTTTFLRVFPSVYKGTHVRRSEVQEYSATTVRLDAPGQVAYADGERVGPLPVEIRVVPGAVRLLVPARMTSAT</sequence>
<dbReference type="InterPro" id="IPR017438">
    <property type="entry name" value="ATP-NAD_kinase_N"/>
</dbReference>
<evidence type="ECO:0000256" key="2">
    <source>
        <dbReference type="ARBA" id="ARBA00022741"/>
    </source>
</evidence>
<accession>A0A6J7JDA6</accession>
<evidence type="ECO:0000313" key="6">
    <source>
        <dbReference type="EMBL" id="CAB4941186.1"/>
    </source>
</evidence>
<dbReference type="Pfam" id="PF19279">
    <property type="entry name" value="YegS_C"/>
    <property type="match status" value="1"/>
</dbReference>
<keyword evidence="4" id="KW-0067">ATP-binding</keyword>
<dbReference type="Gene3D" id="3.40.50.10330">
    <property type="entry name" value="Probable inorganic polyphosphate/atp-NAD kinase, domain 1"/>
    <property type="match status" value="1"/>
</dbReference>
<dbReference type="PANTHER" id="PTHR12358">
    <property type="entry name" value="SPHINGOSINE KINASE"/>
    <property type="match status" value="1"/>
</dbReference>
<keyword evidence="3" id="KW-0418">Kinase</keyword>
<dbReference type="InterPro" id="IPR050187">
    <property type="entry name" value="Lipid_Phosphate_FormReg"/>
</dbReference>
<organism evidence="6">
    <name type="scientific">freshwater metagenome</name>
    <dbReference type="NCBI Taxonomy" id="449393"/>
    <lineage>
        <taxon>unclassified sequences</taxon>
        <taxon>metagenomes</taxon>
        <taxon>ecological metagenomes</taxon>
    </lineage>
</organism>
<dbReference type="InterPro" id="IPR001206">
    <property type="entry name" value="Diacylglycerol_kinase_cat_dom"/>
</dbReference>